<evidence type="ECO:0000256" key="1">
    <source>
        <dbReference type="ARBA" id="ARBA00004141"/>
    </source>
</evidence>
<evidence type="ECO:0000256" key="12">
    <source>
        <dbReference type="ARBA" id="ARBA00023303"/>
    </source>
</evidence>
<evidence type="ECO:0000256" key="10">
    <source>
        <dbReference type="ARBA" id="ARBA00023180"/>
    </source>
</evidence>
<evidence type="ECO:0000256" key="6">
    <source>
        <dbReference type="ARBA" id="ARBA00022989"/>
    </source>
</evidence>
<dbReference type="PANTHER" id="PTHR11690:SF300">
    <property type="entry name" value="PICKPOCKET PROTEIN 19"/>
    <property type="match status" value="1"/>
</dbReference>
<keyword evidence="3 13" id="KW-0813">Transport</keyword>
<keyword evidence="11 13" id="KW-0739">Sodium transport</keyword>
<evidence type="ECO:0000256" key="2">
    <source>
        <dbReference type="ARBA" id="ARBA00007193"/>
    </source>
</evidence>
<evidence type="ECO:0000256" key="11">
    <source>
        <dbReference type="ARBA" id="ARBA00023201"/>
    </source>
</evidence>
<evidence type="ECO:0000256" key="9">
    <source>
        <dbReference type="ARBA" id="ARBA00023136"/>
    </source>
</evidence>
<keyword evidence="10" id="KW-0325">Glycoprotein</keyword>
<evidence type="ECO:0000256" key="13">
    <source>
        <dbReference type="RuleBase" id="RU000679"/>
    </source>
</evidence>
<dbReference type="InterPro" id="IPR001873">
    <property type="entry name" value="ENaC"/>
</dbReference>
<dbReference type="WBParaSite" id="nRc.2.0.1.t03507-RA">
    <property type="protein sequence ID" value="nRc.2.0.1.t03507-RA"/>
    <property type="gene ID" value="nRc.2.0.1.g03507"/>
</dbReference>
<dbReference type="GO" id="GO:0005886">
    <property type="term" value="C:plasma membrane"/>
    <property type="evidence" value="ECO:0007669"/>
    <property type="project" value="TreeGrafter"/>
</dbReference>
<keyword evidence="5 13" id="KW-0812">Transmembrane</keyword>
<keyword evidence="9" id="KW-0472">Membrane</keyword>
<keyword evidence="4 13" id="KW-0894">Sodium channel</keyword>
<dbReference type="Proteomes" id="UP000887565">
    <property type="component" value="Unplaced"/>
</dbReference>
<evidence type="ECO:0000256" key="7">
    <source>
        <dbReference type="ARBA" id="ARBA00023053"/>
    </source>
</evidence>
<evidence type="ECO:0000313" key="14">
    <source>
        <dbReference type="Proteomes" id="UP000887565"/>
    </source>
</evidence>
<keyword evidence="7" id="KW-0915">Sodium</keyword>
<keyword evidence="14" id="KW-1185">Reference proteome</keyword>
<dbReference type="Pfam" id="PF00858">
    <property type="entry name" value="ASC"/>
    <property type="match status" value="1"/>
</dbReference>
<name>A0A915HQ73_ROMCU</name>
<dbReference type="Gene3D" id="2.60.470.10">
    <property type="entry name" value="Acid-sensing ion channels like domains"/>
    <property type="match status" value="1"/>
</dbReference>
<evidence type="ECO:0000256" key="3">
    <source>
        <dbReference type="ARBA" id="ARBA00022448"/>
    </source>
</evidence>
<organism evidence="14 15">
    <name type="scientific">Romanomermis culicivorax</name>
    <name type="common">Nematode worm</name>
    <dbReference type="NCBI Taxonomy" id="13658"/>
    <lineage>
        <taxon>Eukaryota</taxon>
        <taxon>Metazoa</taxon>
        <taxon>Ecdysozoa</taxon>
        <taxon>Nematoda</taxon>
        <taxon>Enoplea</taxon>
        <taxon>Dorylaimia</taxon>
        <taxon>Mermithida</taxon>
        <taxon>Mermithoidea</taxon>
        <taxon>Mermithidae</taxon>
        <taxon>Romanomermis</taxon>
    </lineage>
</organism>
<dbReference type="GO" id="GO:0015280">
    <property type="term" value="F:ligand-gated sodium channel activity"/>
    <property type="evidence" value="ECO:0007669"/>
    <property type="project" value="TreeGrafter"/>
</dbReference>
<keyword evidence="12 13" id="KW-0407">Ion channel</keyword>
<evidence type="ECO:0000256" key="8">
    <source>
        <dbReference type="ARBA" id="ARBA00023065"/>
    </source>
</evidence>
<dbReference type="AlphaFoldDB" id="A0A915HQ73"/>
<evidence type="ECO:0000256" key="4">
    <source>
        <dbReference type="ARBA" id="ARBA00022461"/>
    </source>
</evidence>
<proteinExistence type="inferred from homology"/>
<keyword evidence="6" id="KW-1133">Transmembrane helix</keyword>
<evidence type="ECO:0000313" key="15">
    <source>
        <dbReference type="WBParaSite" id="nRc.2.0.1.t03507-RA"/>
    </source>
</evidence>
<comment type="subcellular location">
    <subcellularLocation>
        <location evidence="1">Membrane</location>
        <topology evidence="1">Multi-pass membrane protein</topology>
    </subcellularLocation>
</comment>
<dbReference type="PANTHER" id="PTHR11690">
    <property type="entry name" value="AMILORIDE-SENSITIVE SODIUM CHANNEL-RELATED"/>
    <property type="match status" value="1"/>
</dbReference>
<keyword evidence="8 13" id="KW-0406">Ion transport</keyword>
<reference evidence="15" key="1">
    <citation type="submission" date="2022-11" db="UniProtKB">
        <authorList>
            <consortium name="WormBaseParasite"/>
        </authorList>
    </citation>
    <scope>IDENTIFICATION</scope>
</reference>
<accession>A0A915HQ73</accession>
<comment type="similarity">
    <text evidence="2 13">Belongs to the amiloride-sensitive sodium channel (TC 1.A.6) family.</text>
</comment>
<evidence type="ECO:0000256" key="5">
    <source>
        <dbReference type="ARBA" id="ARBA00022692"/>
    </source>
</evidence>
<protein>
    <submittedName>
        <fullName evidence="15">Uncharacterized protein</fullName>
    </submittedName>
</protein>
<sequence>MITSKYPIASQKSKSWERVAVKFDIFVGHSLKTIKKNVYHNDRLARDFALKILTALIPPNTNAAQFKRKNDKYCPPTNMEDKPAEPIDFQAFIKAENLYNEFLEMATKIFTSHHDMVLQCSWKGLNFPCNAPSSPTMLSASYTDDGLCFMFQHDPEWVQKKSTEINLSWRKSFIKSRPHELSLIFDLKQYQRCGYCCPYVGEGFSITAFDRRTLAQTNMLQSSSFRIQPGYEYKLGIKTVINDRLTEHLNRCRSKGYTPTDGGAELLAYTKGTCQGIVLLNFVVQKCNCLPPIPKWFAPYANKENTGLNIEALKLCSDSMAGLDCLLKYLLKGPYSVLGADDRHCMDPCVEPTYKFFMHAKNKLTEIYLRNFNVPLKNAKNKDLPVKILHILAYIWPQFNYMVVQSPDNREIG</sequence>